<proteinExistence type="predicted"/>
<dbReference type="OrthoDB" id="6694091at2759"/>
<comment type="caution">
    <text evidence="2">The sequence shown here is derived from an EMBL/GenBank/DDBJ whole genome shotgun (WGS) entry which is preliminary data.</text>
</comment>
<protein>
    <submittedName>
        <fullName evidence="2">Uncharacterized protein</fullName>
    </submittedName>
</protein>
<gene>
    <name evidence="2" type="ORF">AVEN_4884_1</name>
</gene>
<reference evidence="2 3" key="1">
    <citation type="journal article" date="2019" name="Sci. Rep.">
        <title>Orb-weaving spider Araneus ventricosus genome elucidates the spidroin gene catalogue.</title>
        <authorList>
            <person name="Kono N."/>
            <person name="Nakamura H."/>
            <person name="Ohtoshi R."/>
            <person name="Moran D.A.P."/>
            <person name="Shinohara A."/>
            <person name="Yoshida Y."/>
            <person name="Fujiwara M."/>
            <person name="Mori M."/>
            <person name="Tomita M."/>
            <person name="Arakawa K."/>
        </authorList>
    </citation>
    <scope>NUCLEOTIDE SEQUENCE [LARGE SCALE GENOMIC DNA]</scope>
</reference>
<evidence type="ECO:0000313" key="3">
    <source>
        <dbReference type="Proteomes" id="UP000499080"/>
    </source>
</evidence>
<keyword evidence="3" id="KW-1185">Reference proteome</keyword>
<evidence type="ECO:0000256" key="1">
    <source>
        <dbReference type="SAM" id="MobiDB-lite"/>
    </source>
</evidence>
<dbReference type="AlphaFoldDB" id="A0A4Y2WGF2"/>
<evidence type="ECO:0000313" key="2">
    <source>
        <dbReference type="EMBL" id="GBO35708.1"/>
    </source>
</evidence>
<organism evidence="2 3">
    <name type="scientific">Araneus ventricosus</name>
    <name type="common">Orbweaver spider</name>
    <name type="synonym">Epeira ventricosa</name>
    <dbReference type="NCBI Taxonomy" id="182803"/>
    <lineage>
        <taxon>Eukaryota</taxon>
        <taxon>Metazoa</taxon>
        <taxon>Ecdysozoa</taxon>
        <taxon>Arthropoda</taxon>
        <taxon>Chelicerata</taxon>
        <taxon>Arachnida</taxon>
        <taxon>Araneae</taxon>
        <taxon>Araneomorphae</taxon>
        <taxon>Entelegynae</taxon>
        <taxon>Araneoidea</taxon>
        <taxon>Araneidae</taxon>
        <taxon>Araneus</taxon>
    </lineage>
</organism>
<name>A0A4Y2WGF2_ARAVE</name>
<accession>A0A4Y2WGF2</accession>
<dbReference type="Proteomes" id="UP000499080">
    <property type="component" value="Unassembled WGS sequence"/>
</dbReference>
<sequence>MEISGEIRISAPMRDIVKILEFSSIFVLTPKSPNLLPNRSPRRGQACSPTAFPKNLRSDNHILVVAGEIASEIDADKKFESIPKHRVSRRKRESDYENEDEPRIDAQEKNKIEFFYHLVDTSFLFAAACLRTRNYKDSLSVE</sequence>
<dbReference type="EMBL" id="BGPR01059732">
    <property type="protein sequence ID" value="GBO35708.1"/>
    <property type="molecule type" value="Genomic_DNA"/>
</dbReference>
<feature type="region of interest" description="Disordered" evidence="1">
    <location>
        <begin position="84"/>
        <end position="104"/>
    </location>
</feature>